<dbReference type="RefSeq" id="WP_020308253.1">
    <property type="nucleotide sequence ID" value="NZ_AP015030.1"/>
</dbReference>
<evidence type="ECO:0000313" key="2">
    <source>
        <dbReference type="Proteomes" id="UP000218731"/>
    </source>
</evidence>
<accession>A0A1L7NML8</accession>
<dbReference type="Proteomes" id="UP000218731">
    <property type="component" value="Plasmid pKF715A"/>
</dbReference>
<evidence type="ECO:0000313" key="1">
    <source>
        <dbReference type="EMBL" id="BAW26663.1"/>
    </source>
</evidence>
<keyword evidence="1" id="KW-0614">Plasmid</keyword>
<dbReference type="EMBL" id="AP015030">
    <property type="protein sequence ID" value="BAW26663.1"/>
    <property type="molecule type" value="Genomic_DNA"/>
</dbReference>
<dbReference type="AlphaFoldDB" id="A0A1L7NML8"/>
<gene>
    <name evidence="1" type="ORF">KF715C_pA1580</name>
</gene>
<name>A0A1L7NML8_PSEPU</name>
<sequence length="163" mass="18071">MNTTTSRRKQSAPVAVVVNTLTTIQIDWLIAQQEGVAVIFDGAHVRYALSDENELGAIYSPSTDPALGHPLLEREKIQFRHIDCEGHSHHGLWLAQDCRFRATGRSVEWREYGCSYPEQDFGYLSGPTMMIAGLRFIIAKALAGKTKNPKVQVPGFLCNVKAA</sequence>
<reference evidence="1 2" key="1">
    <citation type="submission" date="2015-11" db="EMBL/GenBank/DDBJ databases">
        <title>Complete genome sequencing of a biphenyl-degrading bacterium, Pseudomonas putida KF715 (=NBRC110667).</title>
        <authorList>
            <person name="Suenaga H."/>
            <person name="Fujihara N."/>
            <person name="Watanabe T."/>
            <person name="Hirose J."/>
            <person name="Kimura N."/>
            <person name="Yamazoe A."/>
            <person name="Hosoyama A."/>
            <person name="Shimodaira J."/>
            <person name="Furukawa K."/>
        </authorList>
    </citation>
    <scope>NUCLEOTIDE SEQUENCE [LARGE SCALE GENOMIC DNA]</scope>
    <source>
        <strain evidence="1 2">KF715</strain>
        <plasmid evidence="2">Plasmid pkf715a dna</plasmid>
    </source>
</reference>
<organism evidence="1 2">
    <name type="scientific">Pseudomonas putida</name>
    <name type="common">Arthrobacter siderocapsulatus</name>
    <dbReference type="NCBI Taxonomy" id="303"/>
    <lineage>
        <taxon>Bacteria</taxon>
        <taxon>Pseudomonadati</taxon>
        <taxon>Pseudomonadota</taxon>
        <taxon>Gammaproteobacteria</taxon>
        <taxon>Pseudomonadales</taxon>
        <taxon>Pseudomonadaceae</taxon>
        <taxon>Pseudomonas</taxon>
    </lineage>
</organism>
<geneLocation type="plasmid" evidence="2">
    <name>pkf715a dna</name>
</geneLocation>
<evidence type="ECO:0008006" key="3">
    <source>
        <dbReference type="Google" id="ProtNLM"/>
    </source>
</evidence>
<proteinExistence type="predicted"/>
<protein>
    <recommendedName>
        <fullName evidence="3">DUF2591 domain-containing protein</fullName>
    </recommendedName>
</protein>